<dbReference type="RefSeq" id="WP_099392683.1">
    <property type="nucleotide sequence ID" value="NZ_PDYF01000050.1"/>
</dbReference>
<dbReference type="EMBL" id="PDYF01000050">
    <property type="protein sequence ID" value="PHU33904.1"/>
    <property type="molecule type" value="Genomic_DNA"/>
</dbReference>
<dbReference type="InterPro" id="IPR016181">
    <property type="entry name" value="Acyl_CoA_acyltransferase"/>
</dbReference>
<sequence length="176" mass="20480">MIRLRPYKPSDAKSIVSWCKDEKTFLQWGGDHFGTFPISEDTMNHKYLRENGDCIEEDNFYPFTAFDDEGIAGHFIIRYLHGDNKILRLGWVIVDDTKRGHKFGQNMLRLGLKYAFEIMQADVVTIGVFENNISAYKCYLSAGFHRSKDQPNVTENIHGESWKIIELELSKKEYMS</sequence>
<dbReference type="GO" id="GO:0016747">
    <property type="term" value="F:acyltransferase activity, transferring groups other than amino-acyl groups"/>
    <property type="evidence" value="ECO:0007669"/>
    <property type="project" value="InterPro"/>
</dbReference>
<dbReference type="Pfam" id="PF13302">
    <property type="entry name" value="Acetyltransf_3"/>
    <property type="match status" value="1"/>
</dbReference>
<evidence type="ECO:0000313" key="2">
    <source>
        <dbReference type="EMBL" id="PHU33904.1"/>
    </source>
</evidence>
<dbReference type="Gene3D" id="3.40.630.30">
    <property type="match status" value="1"/>
</dbReference>
<dbReference type="AlphaFoldDB" id="A0A2G3DSE9"/>
<dbReference type="CDD" id="cd04301">
    <property type="entry name" value="NAT_SF"/>
    <property type="match status" value="1"/>
</dbReference>
<accession>A0A2G3DSE9</accession>
<reference evidence="2 3" key="2">
    <citation type="submission" date="2017-10" db="EMBL/GenBank/DDBJ databases">
        <authorList>
            <person name="Banno H."/>
            <person name="Chua N.-H."/>
        </authorList>
    </citation>
    <scope>NUCLEOTIDE SEQUENCE [LARGE SCALE GENOMIC DNA]</scope>
    <source>
        <strain evidence="2 3">JK626</strain>
    </source>
</reference>
<proteinExistence type="predicted"/>
<gene>
    <name evidence="2" type="ORF">CSX01_12890</name>
</gene>
<evidence type="ECO:0000313" key="3">
    <source>
        <dbReference type="Proteomes" id="UP000225889"/>
    </source>
</evidence>
<evidence type="ECO:0000259" key="1">
    <source>
        <dbReference type="PROSITE" id="PS51186"/>
    </source>
</evidence>
<dbReference type="Proteomes" id="UP000225889">
    <property type="component" value="Unassembled WGS sequence"/>
</dbReference>
<keyword evidence="2" id="KW-0808">Transferase</keyword>
<dbReference type="InterPro" id="IPR000182">
    <property type="entry name" value="GNAT_dom"/>
</dbReference>
<dbReference type="PROSITE" id="PS51186">
    <property type="entry name" value="GNAT"/>
    <property type="match status" value="1"/>
</dbReference>
<dbReference type="PANTHER" id="PTHR43415">
    <property type="entry name" value="SPERMIDINE N(1)-ACETYLTRANSFERASE"/>
    <property type="match status" value="1"/>
</dbReference>
<name>A0A2G3DSE9_9FIRM</name>
<dbReference type="PANTHER" id="PTHR43415:SF5">
    <property type="entry name" value="ACETYLTRANSFERASE"/>
    <property type="match status" value="1"/>
</dbReference>
<reference evidence="2 3" key="1">
    <citation type="submission" date="2017-10" db="EMBL/GenBank/DDBJ databases">
        <title>Resolving the taxonomy of Roseburia spp., Eubacterium rectale and Agathobacter spp. through phylogenomic analysis.</title>
        <authorList>
            <person name="Sheridan P.O."/>
            <person name="Walker A.W."/>
            <person name="Duncan S.H."/>
            <person name="Scott K.P."/>
            <person name="Toole P.W.O."/>
            <person name="Luis P."/>
            <person name="Flint H.J."/>
        </authorList>
    </citation>
    <scope>NUCLEOTIDE SEQUENCE [LARGE SCALE GENOMIC DNA]</scope>
    <source>
        <strain evidence="2 3">JK626</strain>
    </source>
</reference>
<organism evidence="2 3">
    <name type="scientific">Pseudobutyrivibrio ruminis</name>
    <dbReference type="NCBI Taxonomy" id="46206"/>
    <lineage>
        <taxon>Bacteria</taxon>
        <taxon>Bacillati</taxon>
        <taxon>Bacillota</taxon>
        <taxon>Clostridia</taxon>
        <taxon>Lachnospirales</taxon>
        <taxon>Lachnospiraceae</taxon>
        <taxon>Pseudobutyrivibrio</taxon>
    </lineage>
</organism>
<protein>
    <submittedName>
        <fullName evidence="2">GNAT family N-acetyltransferase</fullName>
    </submittedName>
</protein>
<comment type="caution">
    <text evidence="2">The sequence shown here is derived from an EMBL/GenBank/DDBJ whole genome shotgun (WGS) entry which is preliminary data.</text>
</comment>
<dbReference type="SUPFAM" id="SSF55729">
    <property type="entry name" value="Acyl-CoA N-acyltransferases (Nat)"/>
    <property type="match status" value="1"/>
</dbReference>
<feature type="domain" description="N-acetyltransferase" evidence="1">
    <location>
        <begin position="2"/>
        <end position="168"/>
    </location>
</feature>